<gene>
    <name evidence="1" type="ORF">MLD38_034614</name>
</gene>
<reference evidence="2" key="1">
    <citation type="journal article" date="2023" name="Front. Plant Sci.">
        <title>Chromosomal-level genome assembly of Melastoma candidum provides insights into trichome evolution.</title>
        <authorList>
            <person name="Zhong Y."/>
            <person name="Wu W."/>
            <person name="Sun C."/>
            <person name="Zou P."/>
            <person name="Liu Y."/>
            <person name="Dai S."/>
            <person name="Zhou R."/>
        </authorList>
    </citation>
    <scope>NUCLEOTIDE SEQUENCE [LARGE SCALE GENOMIC DNA]</scope>
</reference>
<sequence>MQIATDIICGFPGETDEDFSLIISLIEKYKFAQAHISQFYPRPGAPAARMKKIPSATVKKHVISSW</sequence>
<dbReference type="Proteomes" id="UP001057402">
    <property type="component" value="Chromosome 10"/>
</dbReference>
<protein>
    <submittedName>
        <fullName evidence="1">Uncharacterized protein</fullName>
    </submittedName>
</protein>
<dbReference type="EMBL" id="CM042889">
    <property type="protein sequence ID" value="KAI4321204.1"/>
    <property type="molecule type" value="Genomic_DNA"/>
</dbReference>
<accession>A0ACB9MD11</accession>
<comment type="caution">
    <text evidence="1">The sequence shown here is derived from an EMBL/GenBank/DDBJ whole genome shotgun (WGS) entry which is preliminary data.</text>
</comment>
<organism evidence="1 2">
    <name type="scientific">Melastoma candidum</name>
    <dbReference type="NCBI Taxonomy" id="119954"/>
    <lineage>
        <taxon>Eukaryota</taxon>
        <taxon>Viridiplantae</taxon>
        <taxon>Streptophyta</taxon>
        <taxon>Embryophyta</taxon>
        <taxon>Tracheophyta</taxon>
        <taxon>Spermatophyta</taxon>
        <taxon>Magnoliopsida</taxon>
        <taxon>eudicotyledons</taxon>
        <taxon>Gunneridae</taxon>
        <taxon>Pentapetalae</taxon>
        <taxon>rosids</taxon>
        <taxon>malvids</taxon>
        <taxon>Myrtales</taxon>
        <taxon>Melastomataceae</taxon>
        <taxon>Melastomatoideae</taxon>
        <taxon>Melastomateae</taxon>
        <taxon>Melastoma</taxon>
    </lineage>
</organism>
<evidence type="ECO:0000313" key="1">
    <source>
        <dbReference type="EMBL" id="KAI4321204.1"/>
    </source>
</evidence>
<proteinExistence type="predicted"/>
<name>A0ACB9MD11_9MYRT</name>
<keyword evidence="2" id="KW-1185">Reference proteome</keyword>
<evidence type="ECO:0000313" key="2">
    <source>
        <dbReference type="Proteomes" id="UP001057402"/>
    </source>
</evidence>